<accession>A0A8H3C2N8</accession>
<dbReference type="Proteomes" id="UP000663861">
    <property type="component" value="Unassembled WGS sequence"/>
</dbReference>
<evidence type="ECO:0000313" key="3">
    <source>
        <dbReference type="Proteomes" id="UP000663861"/>
    </source>
</evidence>
<feature type="domain" description="F-box" evidence="1">
    <location>
        <begin position="4"/>
        <end position="54"/>
    </location>
</feature>
<dbReference type="InterPro" id="IPR036047">
    <property type="entry name" value="F-box-like_dom_sf"/>
</dbReference>
<organism evidence="2 3">
    <name type="scientific">Rhizoctonia solani</name>
    <dbReference type="NCBI Taxonomy" id="456999"/>
    <lineage>
        <taxon>Eukaryota</taxon>
        <taxon>Fungi</taxon>
        <taxon>Dikarya</taxon>
        <taxon>Basidiomycota</taxon>
        <taxon>Agaricomycotina</taxon>
        <taxon>Agaricomycetes</taxon>
        <taxon>Cantharellales</taxon>
        <taxon>Ceratobasidiaceae</taxon>
        <taxon>Rhizoctonia</taxon>
    </lineage>
</organism>
<dbReference type="AlphaFoldDB" id="A0A8H3C2N8"/>
<protein>
    <recommendedName>
        <fullName evidence="1">F-box domain-containing protein</fullName>
    </recommendedName>
</protein>
<dbReference type="EMBL" id="CAJMWY010001656">
    <property type="protein sequence ID" value="CAE6472601.1"/>
    <property type="molecule type" value="Genomic_DNA"/>
</dbReference>
<proteinExistence type="predicted"/>
<name>A0A8H3C2N8_9AGAM</name>
<evidence type="ECO:0000313" key="2">
    <source>
        <dbReference type="EMBL" id="CAE6472601.1"/>
    </source>
</evidence>
<comment type="caution">
    <text evidence="2">The sequence shown here is derived from an EMBL/GenBank/DDBJ whole genome shotgun (WGS) entry which is preliminary data.</text>
</comment>
<reference evidence="2" key="1">
    <citation type="submission" date="2021-01" db="EMBL/GenBank/DDBJ databases">
        <authorList>
            <person name="Kaushik A."/>
        </authorList>
    </citation>
    <scope>NUCLEOTIDE SEQUENCE</scope>
    <source>
        <strain evidence="2">AG4-RS23</strain>
    </source>
</reference>
<dbReference type="PROSITE" id="PS50181">
    <property type="entry name" value="FBOX"/>
    <property type="match status" value="1"/>
</dbReference>
<dbReference type="InterPro" id="IPR001810">
    <property type="entry name" value="F-box_dom"/>
</dbReference>
<dbReference type="Gene3D" id="1.20.1280.50">
    <property type="match status" value="1"/>
</dbReference>
<evidence type="ECO:0000259" key="1">
    <source>
        <dbReference type="PROSITE" id="PS50181"/>
    </source>
</evidence>
<dbReference type="SUPFAM" id="SSF81383">
    <property type="entry name" value="F-box domain"/>
    <property type="match status" value="1"/>
</dbReference>
<sequence length="239" mass="27052">MSCALTFSTLPPELQLCVLGHLSTRRLLRQVTRLSKHWYTLVCKLIRQRALRLLSRSGVGLVFETSTPSNFDSKTYTLTPHGSGLFDESTCNALPHLLFTFASSSATFEFNLDEDEYFGSFLWSVSLSMSRSIQYRVSPPASPKLLAFDRTVRQNYTVQNGLDRLRRCEFPAEGEKARSEERELTGDHGSAISLKTQLLPAHTGNFKTLLESLRMDASSLLVAYEDTQRSNDMMVFFCR</sequence>
<gene>
    <name evidence="2" type="ORF">RDB_LOCUS84849</name>
</gene>